<dbReference type="EC" id="3.6.5.n1" evidence="11 12"/>
<keyword evidence="15" id="KW-1185">Reference proteome</keyword>
<proteinExistence type="inferred from homology"/>
<evidence type="ECO:0000259" key="13">
    <source>
        <dbReference type="PROSITE" id="PS51722"/>
    </source>
</evidence>
<dbReference type="SMART" id="SM00838">
    <property type="entry name" value="EFG_C"/>
    <property type="match status" value="1"/>
</dbReference>
<dbReference type="SUPFAM" id="SSF54980">
    <property type="entry name" value="EF-G C-terminal domain-like"/>
    <property type="match status" value="2"/>
</dbReference>
<keyword evidence="14" id="KW-0251">Elongation factor</keyword>
<dbReference type="InterPro" id="IPR000640">
    <property type="entry name" value="EFG_V-like"/>
</dbReference>
<evidence type="ECO:0000313" key="15">
    <source>
        <dbReference type="Proteomes" id="UP000290567"/>
    </source>
</evidence>
<dbReference type="Gene3D" id="2.40.30.10">
    <property type="entry name" value="Translation factors"/>
    <property type="match status" value="1"/>
</dbReference>
<sequence length="611" mass="68658">MNMDEMKKRQEQIRNFSIIAHIDHGKSTLADRILEQTNTVSSREMQDQLLDSMDLERERGITIKLNAIELHYDAKDGQTYTFHLIDTPGHVDFTYEVSRSLAACEGAVLVVDAAQGIEAQTLANVYLALDNDLEIIPVINKIDLPAADPERVRKEIEDVIGIDAEDAVLASAKTGIGINDILEQIVELVPAPDGDLEAPLKALIFDSVYDSYRGVVLNIRVMDGVVRPGDKIQMMSNGKTFDVTEVGVFSPKAIQRDYLMVGDVGYITASIKSVQDTRVGDTVTLADNPTSEALPGYRKMNPMVYCGLYPIDTSRYNDLREALEKLQLNDAALQFEPETSQALGFGFRCGFLGLLHMDVVQERLEREFNLELITTAPSVIYRVNLTDGTTIIVDNPADFPEPVKIQSVDEPYVKANIMVPNDYVGAVMELSQRKRGEFITMDYLDDYRVNVVYNIPLSEIVFDFFDKLKSSTKGYASLDYEMSDYQESKLVKMDILLNNEKVDALSFIVHKQFAQERGRAIVEKLKKLIPRQQFEVPIQATIGTKIQARSDIKALRKNVLAKCYGGDVSRKRKLLEKQKAGKKRMKQIGSVEVPQEAFMAVLKMDEDEPKK</sequence>
<dbReference type="PROSITE" id="PS00301">
    <property type="entry name" value="G_TR_1"/>
    <property type="match status" value="1"/>
</dbReference>
<comment type="similarity">
    <text evidence="10">Belongs to the GTP-binding elongation factor family. LepA subfamily.</text>
</comment>
<dbReference type="FunFam" id="3.30.70.240:FF:000007">
    <property type="entry name" value="Translation factor GUF1, mitochondrial"/>
    <property type="match status" value="1"/>
</dbReference>
<comment type="subcellular location">
    <subcellularLocation>
        <location evidence="12">Cell membrane</location>
        <topology evidence="12">Peripheral membrane protein</topology>
        <orientation evidence="12">Cytoplasmic side</orientation>
    </subcellularLocation>
</comment>
<dbReference type="AlphaFoldDB" id="A0A4P5PG86"/>
<evidence type="ECO:0000256" key="12">
    <source>
        <dbReference type="HAMAP-Rule" id="MF_00071"/>
    </source>
</evidence>
<dbReference type="Pfam" id="PF03144">
    <property type="entry name" value="GTP_EFTU_D2"/>
    <property type="match status" value="1"/>
</dbReference>
<dbReference type="CDD" id="cd03699">
    <property type="entry name" value="EF4_II"/>
    <property type="match status" value="1"/>
</dbReference>
<dbReference type="EMBL" id="BJCC01000032">
    <property type="protein sequence ID" value="GCF95441.1"/>
    <property type="molecule type" value="Genomic_DNA"/>
</dbReference>
<feature type="domain" description="Tr-type G" evidence="13">
    <location>
        <begin position="11"/>
        <end position="193"/>
    </location>
</feature>
<dbReference type="PRINTS" id="PR00315">
    <property type="entry name" value="ELONGATNFCT"/>
</dbReference>
<keyword evidence="7 12" id="KW-0472">Membrane</keyword>
<accession>A0A4P5PG86</accession>
<dbReference type="InterPro" id="IPR035647">
    <property type="entry name" value="EFG_III/V"/>
</dbReference>
<dbReference type="FunFam" id="2.40.30.10:FF:000015">
    <property type="entry name" value="Translation factor GUF1, mitochondrial"/>
    <property type="match status" value="1"/>
</dbReference>
<dbReference type="SUPFAM" id="SSF50447">
    <property type="entry name" value="Translation proteins"/>
    <property type="match status" value="1"/>
</dbReference>
<evidence type="ECO:0000256" key="6">
    <source>
        <dbReference type="ARBA" id="ARBA00023134"/>
    </source>
</evidence>
<keyword evidence="6 12" id="KW-0342">GTP-binding</keyword>
<dbReference type="InterPro" id="IPR004161">
    <property type="entry name" value="EFTu-like_2"/>
</dbReference>
<dbReference type="GO" id="GO:0005886">
    <property type="term" value="C:plasma membrane"/>
    <property type="evidence" value="ECO:0007669"/>
    <property type="project" value="UniProtKB-SubCell"/>
</dbReference>
<name>A0A4P5PG86_9ENTE</name>
<dbReference type="PANTHER" id="PTHR43512:SF4">
    <property type="entry name" value="TRANSLATION FACTOR GUF1 HOMOLOG, CHLOROPLASTIC"/>
    <property type="match status" value="1"/>
</dbReference>
<keyword evidence="2 12" id="KW-1003">Cell membrane</keyword>
<evidence type="ECO:0000313" key="14">
    <source>
        <dbReference type="EMBL" id="GCF95441.1"/>
    </source>
</evidence>
<evidence type="ECO:0000256" key="9">
    <source>
        <dbReference type="ARBA" id="ARBA00057626"/>
    </source>
</evidence>
<dbReference type="FunFam" id="3.30.70.2570:FF:000001">
    <property type="entry name" value="Translation factor GUF1, mitochondrial"/>
    <property type="match status" value="1"/>
</dbReference>
<feature type="binding site" evidence="12">
    <location>
        <begin position="140"/>
        <end position="143"/>
    </location>
    <ligand>
        <name>GTP</name>
        <dbReference type="ChEBI" id="CHEBI:37565"/>
    </ligand>
</feature>
<dbReference type="SUPFAM" id="SSF52540">
    <property type="entry name" value="P-loop containing nucleoside triphosphate hydrolases"/>
    <property type="match status" value="1"/>
</dbReference>
<dbReference type="InterPro" id="IPR035654">
    <property type="entry name" value="LepA_IV"/>
</dbReference>
<evidence type="ECO:0000256" key="5">
    <source>
        <dbReference type="ARBA" id="ARBA00022917"/>
    </source>
</evidence>
<dbReference type="InterPro" id="IPR038363">
    <property type="entry name" value="LepA_C_sf"/>
</dbReference>
<dbReference type="CDD" id="cd01890">
    <property type="entry name" value="LepA"/>
    <property type="match status" value="1"/>
</dbReference>
<dbReference type="Gene3D" id="3.30.70.870">
    <property type="entry name" value="Elongation Factor G (Translational Gtpase), domain 3"/>
    <property type="match status" value="1"/>
</dbReference>
<evidence type="ECO:0000256" key="4">
    <source>
        <dbReference type="ARBA" id="ARBA00022801"/>
    </source>
</evidence>
<evidence type="ECO:0000256" key="1">
    <source>
        <dbReference type="ARBA" id="ARBA00005454"/>
    </source>
</evidence>
<dbReference type="Gene3D" id="3.40.50.300">
    <property type="entry name" value="P-loop containing nucleotide triphosphate hydrolases"/>
    <property type="match status" value="1"/>
</dbReference>
<dbReference type="NCBIfam" id="TIGR01393">
    <property type="entry name" value="lepA"/>
    <property type="match status" value="1"/>
</dbReference>
<dbReference type="InterPro" id="IPR013842">
    <property type="entry name" value="LepA_CTD"/>
</dbReference>
<dbReference type="NCBIfam" id="TIGR00231">
    <property type="entry name" value="small_GTP"/>
    <property type="match status" value="1"/>
</dbReference>
<dbReference type="Gene3D" id="3.30.70.240">
    <property type="match status" value="1"/>
</dbReference>
<evidence type="ECO:0000256" key="8">
    <source>
        <dbReference type="ARBA" id="ARBA00050293"/>
    </source>
</evidence>
<dbReference type="InterPro" id="IPR031157">
    <property type="entry name" value="G_TR_CS"/>
</dbReference>
<evidence type="ECO:0000256" key="11">
    <source>
        <dbReference type="ARBA" id="ARBA00066744"/>
    </source>
</evidence>
<dbReference type="InterPro" id="IPR027417">
    <property type="entry name" value="P-loop_NTPase"/>
</dbReference>
<dbReference type="GO" id="GO:0003924">
    <property type="term" value="F:GTPase activity"/>
    <property type="evidence" value="ECO:0007669"/>
    <property type="project" value="UniProtKB-UniRule"/>
</dbReference>
<dbReference type="HAMAP" id="MF_00071">
    <property type="entry name" value="LepA"/>
    <property type="match status" value="1"/>
</dbReference>
<dbReference type="Pfam" id="PF00009">
    <property type="entry name" value="GTP_EFTU"/>
    <property type="match status" value="1"/>
</dbReference>
<comment type="similarity">
    <text evidence="1 12">Belongs to the TRAFAC class translation factor GTPase superfamily. Classic translation factor GTPase family. LepA subfamily.</text>
</comment>
<evidence type="ECO:0000256" key="3">
    <source>
        <dbReference type="ARBA" id="ARBA00022741"/>
    </source>
</evidence>
<reference evidence="15" key="1">
    <citation type="submission" date="2019-02" db="EMBL/GenBank/DDBJ databases">
        <title>Draft genome sequence of Enterococcus sp. Gos25-1.</title>
        <authorList>
            <person name="Tanaka N."/>
            <person name="Shiwa Y."/>
            <person name="Fujita N."/>
        </authorList>
    </citation>
    <scope>NUCLEOTIDE SEQUENCE [LARGE SCALE GENOMIC DNA]</scope>
    <source>
        <strain evidence="15">Gos25-1</strain>
    </source>
</reference>
<gene>
    <name evidence="12 14" type="primary">lepA</name>
    <name evidence="14" type="ORF">NRIC_33320</name>
</gene>
<dbReference type="GO" id="GO:0043022">
    <property type="term" value="F:ribosome binding"/>
    <property type="evidence" value="ECO:0007669"/>
    <property type="project" value="UniProtKB-UniRule"/>
</dbReference>
<dbReference type="Pfam" id="PF06421">
    <property type="entry name" value="LepA_C"/>
    <property type="match status" value="1"/>
</dbReference>
<organism evidence="14 15">
    <name type="scientific">Enterococcus florum</name>
    <dbReference type="NCBI Taxonomy" id="2480627"/>
    <lineage>
        <taxon>Bacteria</taxon>
        <taxon>Bacillati</taxon>
        <taxon>Bacillota</taxon>
        <taxon>Bacilli</taxon>
        <taxon>Lactobacillales</taxon>
        <taxon>Enterococcaceae</taxon>
        <taxon>Enterococcus</taxon>
    </lineage>
</organism>
<dbReference type="FunFam" id="3.40.50.300:FF:000078">
    <property type="entry name" value="Elongation factor 4"/>
    <property type="match status" value="1"/>
</dbReference>
<comment type="caution">
    <text evidence="14">The sequence shown here is derived from an EMBL/GenBank/DDBJ whole genome shotgun (WGS) entry which is preliminary data.</text>
</comment>
<dbReference type="OrthoDB" id="9801591at2"/>
<evidence type="ECO:0000256" key="7">
    <source>
        <dbReference type="ARBA" id="ARBA00023136"/>
    </source>
</evidence>
<dbReference type="FunFam" id="3.30.70.870:FF:000004">
    <property type="entry name" value="Translation factor GUF1, mitochondrial"/>
    <property type="match status" value="1"/>
</dbReference>
<dbReference type="PROSITE" id="PS51722">
    <property type="entry name" value="G_TR_2"/>
    <property type="match status" value="1"/>
</dbReference>
<dbReference type="InterPro" id="IPR000795">
    <property type="entry name" value="T_Tr_GTP-bd_dom"/>
</dbReference>
<dbReference type="CDD" id="cd03709">
    <property type="entry name" value="lepA_C"/>
    <property type="match status" value="1"/>
</dbReference>
<dbReference type="PANTHER" id="PTHR43512">
    <property type="entry name" value="TRANSLATION FACTOR GUF1-RELATED"/>
    <property type="match status" value="1"/>
</dbReference>
<comment type="function">
    <text evidence="9 12">Required for accurate and efficient protein synthesis under certain stress conditions. May act as a fidelity factor of the translation reaction, by catalyzing a one-codon backward translocation of tRNAs on improperly translocated ribosomes. Back-translocation proceeds from a post-translocation (POST) complex to a pre-translocation (PRE) complex, thus giving elongation factor G a second chance to translocate the tRNAs correctly. Binds to ribosomes in a GTP-dependent manner.</text>
</comment>
<keyword evidence="5 12" id="KW-0648">Protein biosynthesis</keyword>
<dbReference type="CDD" id="cd16260">
    <property type="entry name" value="EF4_III"/>
    <property type="match status" value="1"/>
</dbReference>
<dbReference type="InterPro" id="IPR006297">
    <property type="entry name" value="EF-4"/>
</dbReference>
<dbReference type="InterPro" id="IPR005225">
    <property type="entry name" value="Small_GTP-bd"/>
</dbReference>
<keyword evidence="4 12" id="KW-0378">Hydrolase</keyword>
<evidence type="ECO:0000256" key="10">
    <source>
        <dbReference type="ARBA" id="ARBA00061052"/>
    </source>
</evidence>
<dbReference type="GO" id="GO:0045727">
    <property type="term" value="P:positive regulation of translation"/>
    <property type="evidence" value="ECO:0007669"/>
    <property type="project" value="UniProtKB-UniRule"/>
</dbReference>
<dbReference type="RefSeq" id="WP_146623836.1">
    <property type="nucleotide sequence ID" value="NZ_BJCC01000032.1"/>
</dbReference>
<keyword evidence="3 12" id="KW-0547">Nucleotide-binding</keyword>
<dbReference type="InterPro" id="IPR009000">
    <property type="entry name" value="Transl_B-barrel_sf"/>
</dbReference>
<protein>
    <recommendedName>
        <fullName evidence="11 12">Elongation factor 4</fullName>
        <shortName evidence="12">EF-4</shortName>
        <ecNumber evidence="11 12">3.6.5.n1</ecNumber>
    </recommendedName>
    <alternativeName>
        <fullName evidence="12">Ribosomal back-translocase LepA</fullName>
    </alternativeName>
</protein>
<dbReference type="Pfam" id="PF00679">
    <property type="entry name" value="EFG_C"/>
    <property type="match status" value="1"/>
</dbReference>
<feature type="binding site" evidence="12">
    <location>
        <begin position="23"/>
        <end position="28"/>
    </location>
    <ligand>
        <name>GTP</name>
        <dbReference type="ChEBI" id="CHEBI:37565"/>
    </ligand>
</feature>
<comment type="catalytic activity">
    <reaction evidence="8 12">
        <text>GTP + H2O = GDP + phosphate + H(+)</text>
        <dbReference type="Rhea" id="RHEA:19669"/>
        <dbReference type="ChEBI" id="CHEBI:15377"/>
        <dbReference type="ChEBI" id="CHEBI:15378"/>
        <dbReference type="ChEBI" id="CHEBI:37565"/>
        <dbReference type="ChEBI" id="CHEBI:43474"/>
        <dbReference type="ChEBI" id="CHEBI:58189"/>
        <dbReference type="EC" id="3.6.5.n1"/>
    </reaction>
</comment>
<dbReference type="Gene3D" id="3.30.70.2570">
    <property type="entry name" value="Elongation factor 4, C-terminal domain"/>
    <property type="match status" value="1"/>
</dbReference>
<dbReference type="Proteomes" id="UP000290567">
    <property type="component" value="Unassembled WGS sequence"/>
</dbReference>
<dbReference type="GO" id="GO:0005525">
    <property type="term" value="F:GTP binding"/>
    <property type="evidence" value="ECO:0007669"/>
    <property type="project" value="UniProtKB-UniRule"/>
</dbReference>
<dbReference type="GO" id="GO:0003746">
    <property type="term" value="F:translation elongation factor activity"/>
    <property type="evidence" value="ECO:0007669"/>
    <property type="project" value="UniProtKB-UniRule"/>
</dbReference>
<evidence type="ECO:0000256" key="2">
    <source>
        <dbReference type="ARBA" id="ARBA00022475"/>
    </source>
</evidence>